<accession>A0A7I8X7T7</accession>
<keyword evidence="5 9" id="KW-0342">GTP-binding</keyword>
<evidence type="ECO:0000313" key="11">
    <source>
        <dbReference type="EMBL" id="CAD5233031.1"/>
    </source>
</evidence>
<dbReference type="GO" id="GO:0003924">
    <property type="term" value="F:GTPase activity"/>
    <property type="evidence" value="ECO:0007669"/>
    <property type="project" value="InterPro"/>
</dbReference>
<reference evidence="11" key="1">
    <citation type="submission" date="2020-09" db="EMBL/GenBank/DDBJ databases">
        <authorList>
            <person name="Kikuchi T."/>
        </authorList>
    </citation>
    <scope>NUCLEOTIDE SEQUENCE</scope>
    <source>
        <strain evidence="11">Ka4C1</strain>
    </source>
</reference>
<dbReference type="PROSITE" id="PS51882">
    <property type="entry name" value="G_ALPHA"/>
    <property type="match status" value="1"/>
</dbReference>
<dbReference type="GO" id="GO:0007188">
    <property type="term" value="P:adenylate cyclase-modulating G protein-coupled receptor signaling pathway"/>
    <property type="evidence" value="ECO:0007669"/>
    <property type="project" value="InterPro"/>
</dbReference>
<evidence type="ECO:0000256" key="2">
    <source>
        <dbReference type="ARBA" id="ARBA00022723"/>
    </source>
</evidence>
<evidence type="ECO:0000256" key="5">
    <source>
        <dbReference type="ARBA" id="ARBA00023134"/>
    </source>
</evidence>
<dbReference type="PRINTS" id="PR00318">
    <property type="entry name" value="GPROTEINA"/>
</dbReference>
<evidence type="ECO:0000256" key="1">
    <source>
        <dbReference type="ARBA" id="ARBA00022707"/>
    </source>
</evidence>
<evidence type="ECO:0000256" key="4">
    <source>
        <dbReference type="ARBA" id="ARBA00022842"/>
    </source>
</evidence>
<dbReference type="InterPro" id="IPR001408">
    <property type="entry name" value="Gprotein_alpha_I"/>
</dbReference>
<keyword evidence="1" id="KW-0519">Myristate</keyword>
<feature type="binding site" evidence="9">
    <location>
        <position position="327"/>
    </location>
    <ligand>
        <name>GTP</name>
        <dbReference type="ChEBI" id="CHEBI:37565"/>
    </ligand>
</feature>
<evidence type="ECO:0000256" key="8">
    <source>
        <dbReference type="ARBA" id="ARBA00023288"/>
    </source>
</evidence>
<evidence type="ECO:0000256" key="7">
    <source>
        <dbReference type="ARBA" id="ARBA00023224"/>
    </source>
</evidence>
<evidence type="ECO:0000256" key="10">
    <source>
        <dbReference type="PIRSR" id="PIRSR601019-2"/>
    </source>
</evidence>
<feature type="binding site" evidence="10">
    <location>
        <position position="184"/>
    </location>
    <ligand>
        <name>Mg(2+)</name>
        <dbReference type="ChEBI" id="CHEBI:18420"/>
    </ligand>
</feature>
<protein>
    <submittedName>
        <fullName evidence="11">(pine wood nematode) hypothetical protein</fullName>
    </submittedName>
</protein>
<dbReference type="AlphaFoldDB" id="A0A7I8X7T7"/>
<dbReference type="GO" id="GO:0031683">
    <property type="term" value="F:G-protein beta/gamma-subunit complex binding"/>
    <property type="evidence" value="ECO:0007669"/>
    <property type="project" value="InterPro"/>
</dbReference>
<evidence type="ECO:0000256" key="3">
    <source>
        <dbReference type="ARBA" id="ARBA00022741"/>
    </source>
</evidence>
<dbReference type="GO" id="GO:0005737">
    <property type="term" value="C:cytoplasm"/>
    <property type="evidence" value="ECO:0007669"/>
    <property type="project" value="TreeGrafter"/>
</dbReference>
<comment type="caution">
    <text evidence="11">The sequence shown here is derived from an EMBL/GenBank/DDBJ whole genome shotgun (WGS) entry which is preliminary data.</text>
</comment>
<name>A0A7I8X7T7_BURXY</name>
<dbReference type="Proteomes" id="UP000659654">
    <property type="component" value="Unassembled WGS sequence"/>
</dbReference>
<dbReference type="PANTHER" id="PTHR10218:SF362">
    <property type="entry name" value="G PROTEIN ALPHA O SUBUNIT"/>
    <property type="match status" value="1"/>
</dbReference>
<dbReference type="SUPFAM" id="SSF47895">
    <property type="entry name" value="Transducin (alpha subunit), insertion domain"/>
    <property type="match status" value="1"/>
</dbReference>
<evidence type="ECO:0000313" key="12">
    <source>
        <dbReference type="Proteomes" id="UP000659654"/>
    </source>
</evidence>
<keyword evidence="3 9" id="KW-0547">Nucleotide-binding</keyword>
<dbReference type="CDD" id="cd00066">
    <property type="entry name" value="G-alpha"/>
    <property type="match status" value="1"/>
</dbReference>
<dbReference type="Pfam" id="PF00503">
    <property type="entry name" value="G-alpha"/>
    <property type="match status" value="1"/>
</dbReference>
<dbReference type="OrthoDB" id="5817230at2759"/>
<dbReference type="InterPro" id="IPR011025">
    <property type="entry name" value="GproteinA_insert"/>
</dbReference>
<dbReference type="Proteomes" id="UP000582659">
    <property type="component" value="Unassembled WGS sequence"/>
</dbReference>
<dbReference type="InterPro" id="IPR001019">
    <property type="entry name" value="Gprotein_alpha_su"/>
</dbReference>
<keyword evidence="8" id="KW-0449">Lipoprotein</keyword>
<dbReference type="FunFam" id="3.40.50.300:FF:003800">
    <property type="entry name" value="Guanine nucleotide-binding protein G(k) subunit alpha"/>
    <property type="match status" value="1"/>
</dbReference>
<dbReference type="EMBL" id="CAJFCV020000005">
    <property type="protein sequence ID" value="CAG9126419.1"/>
    <property type="molecule type" value="Genomic_DNA"/>
</dbReference>
<keyword evidence="2 10" id="KW-0479">Metal-binding</keyword>
<dbReference type="Gene3D" id="1.10.400.10">
    <property type="entry name" value="GI Alpha 1, domain 2-like"/>
    <property type="match status" value="1"/>
</dbReference>
<feature type="binding site" evidence="9">
    <location>
        <begin position="178"/>
        <end position="184"/>
    </location>
    <ligand>
        <name>GTP</name>
        <dbReference type="ChEBI" id="CHEBI:37565"/>
    </ligand>
</feature>
<feature type="binding site" evidence="10">
    <location>
        <position position="49"/>
    </location>
    <ligand>
        <name>Mg(2+)</name>
        <dbReference type="ChEBI" id="CHEBI:18420"/>
    </ligand>
</feature>
<dbReference type="Gene3D" id="3.40.50.300">
    <property type="entry name" value="P-loop containing nucleotide triphosphate hydrolases"/>
    <property type="match status" value="1"/>
</dbReference>
<gene>
    <name evidence="11" type="ORF">BXYJ_LOCUS13122</name>
</gene>
<keyword evidence="6" id="KW-0564">Palmitate</keyword>
<dbReference type="SUPFAM" id="SSF52540">
    <property type="entry name" value="P-loop containing nucleoside triphosphate hydrolases"/>
    <property type="match status" value="1"/>
</dbReference>
<feature type="binding site" evidence="9">
    <location>
        <begin position="45"/>
        <end position="50"/>
    </location>
    <ligand>
        <name>GTP</name>
        <dbReference type="ChEBI" id="CHEBI:37565"/>
    </ligand>
</feature>
<evidence type="ECO:0000256" key="9">
    <source>
        <dbReference type="PIRSR" id="PIRSR601019-1"/>
    </source>
</evidence>
<feature type="binding site" evidence="9">
    <location>
        <begin position="272"/>
        <end position="275"/>
    </location>
    <ligand>
        <name>GTP</name>
        <dbReference type="ChEBI" id="CHEBI:37565"/>
    </ligand>
</feature>
<feature type="binding site" evidence="9">
    <location>
        <begin position="153"/>
        <end position="154"/>
    </location>
    <ligand>
        <name>GTP</name>
        <dbReference type="ChEBI" id="CHEBI:37565"/>
    </ligand>
</feature>
<dbReference type="PRINTS" id="PR00441">
    <property type="entry name" value="GPROTEINAI"/>
</dbReference>
<proteinExistence type="predicted"/>
<dbReference type="GO" id="GO:0005834">
    <property type="term" value="C:heterotrimeric G-protein complex"/>
    <property type="evidence" value="ECO:0007669"/>
    <property type="project" value="TreeGrafter"/>
</dbReference>
<evidence type="ECO:0000256" key="6">
    <source>
        <dbReference type="ARBA" id="ARBA00023139"/>
    </source>
</evidence>
<dbReference type="EMBL" id="CAJFDI010000005">
    <property type="protein sequence ID" value="CAD5233031.1"/>
    <property type="molecule type" value="Genomic_DNA"/>
</dbReference>
<dbReference type="GO" id="GO:0001664">
    <property type="term" value="F:G protein-coupled receptor binding"/>
    <property type="evidence" value="ECO:0007669"/>
    <property type="project" value="TreeGrafter"/>
</dbReference>
<keyword evidence="7" id="KW-0807">Transducer</keyword>
<dbReference type="PANTHER" id="PTHR10218">
    <property type="entry name" value="GTP-BINDING PROTEIN ALPHA SUBUNIT"/>
    <property type="match status" value="1"/>
</dbReference>
<keyword evidence="12" id="KW-1185">Reference proteome</keyword>
<feature type="binding site" evidence="9">
    <location>
        <begin position="203"/>
        <end position="207"/>
    </location>
    <ligand>
        <name>GTP</name>
        <dbReference type="ChEBI" id="CHEBI:37565"/>
    </ligand>
</feature>
<dbReference type="InterPro" id="IPR027417">
    <property type="entry name" value="P-loop_NTPase"/>
</dbReference>
<dbReference type="SMR" id="A0A7I8X7T7"/>
<keyword evidence="4 10" id="KW-0460">Magnesium</keyword>
<dbReference type="GO" id="GO:0046872">
    <property type="term" value="F:metal ion binding"/>
    <property type="evidence" value="ECO:0007669"/>
    <property type="project" value="UniProtKB-KW"/>
</dbReference>
<sequence length="355" mass="40891">MGQILGCQSEEAAAQLKKSKEIEKEIVQTEEIRTLQKLLLLGPGESGKSTFVKQIKILHNDGFGKYELEQKRSVVFNNIALGILEIVKAMPDLNLISNNPTFESYVEMVERYAQNDEHFLTFPKDIAHAVKCLWSDETVKEAFQHRSRFQCSDSVAHFLDSIDRVADPAYTPTNQDILHARVATTGVVEFKFKFNDINFAIYDVGGQRSERRKWIHFFDNVNGLLFVAAISEYDQTCREDNETNRLVEALQVFEESVNNKCFLKTSTILFLNKIDLFREKIKKVPLTVLYKQYPGGMDYENAIKFIRSRFEKVYRNPNSLYVHETCATDTKQVQKLFDAVLDRIVTQNLKETGMV</sequence>
<organism evidence="11 12">
    <name type="scientific">Bursaphelenchus xylophilus</name>
    <name type="common">Pinewood nematode worm</name>
    <name type="synonym">Aphelenchoides xylophilus</name>
    <dbReference type="NCBI Taxonomy" id="6326"/>
    <lineage>
        <taxon>Eukaryota</taxon>
        <taxon>Metazoa</taxon>
        <taxon>Ecdysozoa</taxon>
        <taxon>Nematoda</taxon>
        <taxon>Chromadorea</taxon>
        <taxon>Rhabditida</taxon>
        <taxon>Tylenchina</taxon>
        <taxon>Tylenchomorpha</taxon>
        <taxon>Aphelenchoidea</taxon>
        <taxon>Aphelenchoididae</taxon>
        <taxon>Bursaphelenchus</taxon>
    </lineage>
</organism>
<dbReference type="SMART" id="SM00275">
    <property type="entry name" value="G_alpha"/>
    <property type="match status" value="1"/>
</dbReference>
<dbReference type="GO" id="GO:0005525">
    <property type="term" value="F:GTP binding"/>
    <property type="evidence" value="ECO:0007669"/>
    <property type="project" value="UniProtKB-KW"/>
</dbReference>